<comment type="caution">
    <text evidence="14">The sequence shown here is derived from an EMBL/GenBank/DDBJ whole genome shotgun (WGS) entry which is preliminary data.</text>
</comment>
<dbReference type="InterPro" id="IPR001611">
    <property type="entry name" value="Leu-rich_rpt"/>
</dbReference>
<dbReference type="InterPro" id="IPR000483">
    <property type="entry name" value="Cys-rich_flank_reg_C"/>
</dbReference>
<dbReference type="SUPFAM" id="SSF52200">
    <property type="entry name" value="Toll/Interleukin receptor TIR domain"/>
    <property type="match status" value="1"/>
</dbReference>
<name>A0ABD3WIU1_SINWO</name>
<dbReference type="AlphaFoldDB" id="A0ABD3WIU1"/>
<evidence type="ECO:0000256" key="3">
    <source>
        <dbReference type="ARBA" id="ARBA00022614"/>
    </source>
</evidence>
<dbReference type="Gene3D" id="3.80.10.10">
    <property type="entry name" value="Ribonuclease Inhibitor"/>
    <property type="match status" value="2"/>
</dbReference>
<keyword evidence="4 11" id="KW-0812">Transmembrane</keyword>
<evidence type="ECO:0000259" key="13">
    <source>
        <dbReference type="PROSITE" id="PS50104"/>
    </source>
</evidence>
<evidence type="ECO:0000256" key="10">
    <source>
        <dbReference type="ARBA" id="ARBA00023180"/>
    </source>
</evidence>
<comment type="similarity">
    <text evidence="2">Belongs to the Toll-like receptor family.</text>
</comment>
<comment type="subcellular location">
    <subcellularLocation>
        <location evidence="1">Membrane</location>
        <topology evidence="1">Single-pass type I membrane protein</topology>
    </subcellularLocation>
</comment>
<organism evidence="14 15">
    <name type="scientific">Sinanodonta woodiana</name>
    <name type="common">Chinese pond mussel</name>
    <name type="synonym">Anodonta woodiana</name>
    <dbReference type="NCBI Taxonomy" id="1069815"/>
    <lineage>
        <taxon>Eukaryota</taxon>
        <taxon>Metazoa</taxon>
        <taxon>Spiralia</taxon>
        <taxon>Lophotrochozoa</taxon>
        <taxon>Mollusca</taxon>
        <taxon>Bivalvia</taxon>
        <taxon>Autobranchia</taxon>
        <taxon>Heteroconchia</taxon>
        <taxon>Palaeoheterodonta</taxon>
        <taxon>Unionida</taxon>
        <taxon>Unionoidea</taxon>
        <taxon>Unionidae</taxon>
        <taxon>Unioninae</taxon>
        <taxon>Sinanodonta</taxon>
    </lineage>
</organism>
<keyword evidence="9" id="KW-0675">Receptor</keyword>
<dbReference type="InterPro" id="IPR000157">
    <property type="entry name" value="TIR_dom"/>
</dbReference>
<dbReference type="Proteomes" id="UP001634394">
    <property type="component" value="Unassembled WGS sequence"/>
</dbReference>
<evidence type="ECO:0000256" key="6">
    <source>
        <dbReference type="ARBA" id="ARBA00022737"/>
    </source>
</evidence>
<dbReference type="SMART" id="SM00082">
    <property type="entry name" value="LRRCT"/>
    <property type="match status" value="2"/>
</dbReference>
<dbReference type="PANTHER" id="PTHR24365:SF541">
    <property type="entry name" value="PROTEIN TOLL-RELATED"/>
    <property type="match status" value="1"/>
</dbReference>
<feature type="signal peptide" evidence="12">
    <location>
        <begin position="1"/>
        <end position="19"/>
    </location>
</feature>
<reference evidence="14 15" key="1">
    <citation type="submission" date="2024-11" db="EMBL/GenBank/DDBJ databases">
        <title>Chromosome-level genome assembly of the freshwater bivalve Anodonta woodiana.</title>
        <authorList>
            <person name="Chen X."/>
        </authorList>
    </citation>
    <scope>NUCLEOTIDE SEQUENCE [LARGE SCALE GENOMIC DNA]</scope>
    <source>
        <strain evidence="14">MN2024</strain>
        <tissue evidence="14">Gills</tissue>
    </source>
</reference>
<evidence type="ECO:0000256" key="2">
    <source>
        <dbReference type="ARBA" id="ARBA00009634"/>
    </source>
</evidence>
<feature type="transmembrane region" description="Helical" evidence="11">
    <location>
        <begin position="477"/>
        <end position="503"/>
    </location>
</feature>
<evidence type="ECO:0000256" key="5">
    <source>
        <dbReference type="ARBA" id="ARBA00022729"/>
    </source>
</evidence>
<dbReference type="PROSITE" id="PS50104">
    <property type="entry name" value="TIR"/>
    <property type="match status" value="1"/>
</dbReference>
<dbReference type="InterPro" id="IPR035897">
    <property type="entry name" value="Toll_tir_struct_dom_sf"/>
</dbReference>
<evidence type="ECO:0000256" key="9">
    <source>
        <dbReference type="ARBA" id="ARBA00023170"/>
    </source>
</evidence>
<dbReference type="PANTHER" id="PTHR24365">
    <property type="entry name" value="TOLL-LIKE RECEPTOR"/>
    <property type="match status" value="1"/>
</dbReference>
<evidence type="ECO:0000256" key="4">
    <source>
        <dbReference type="ARBA" id="ARBA00022692"/>
    </source>
</evidence>
<protein>
    <recommendedName>
        <fullName evidence="13">TIR domain-containing protein</fullName>
    </recommendedName>
</protein>
<evidence type="ECO:0000256" key="11">
    <source>
        <dbReference type="SAM" id="Phobius"/>
    </source>
</evidence>
<dbReference type="Pfam" id="PF13855">
    <property type="entry name" value="LRR_8"/>
    <property type="match status" value="1"/>
</dbReference>
<dbReference type="SMART" id="SM00369">
    <property type="entry name" value="LRR_TYP"/>
    <property type="match status" value="4"/>
</dbReference>
<evidence type="ECO:0000313" key="14">
    <source>
        <dbReference type="EMBL" id="KAL3873390.1"/>
    </source>
</evidence>
<proteinExistence type="inferred from homology"/>
<keyword evidence="5 12" id="KW-0732">Signal</keyword>
<dbReference type="SMART" id="SM00365">
    <property type="entry name" value="LRR_SD22"/>
    <property type="match status" value="4"/>
</dbReference>
<keyword evidence="8 11" id="KW-0472">Membrane</keyword>
<dbReference type="EMBL" id="JBJQND010000006">
    <property type="protein sequence ID" value="KAL3873390.1"/>
    <property type="molecule type" value="Genomic_DNA"/>
</dbReference>
<keyword evidence="6" id="KW-0677">Repeat</keyword>
<dbReference type="PROSITE" id="PS51450">
    <property type="entry name" value="LRR"/>
    <property type="match status" value="1"/>
</dbReference>
<sequence length="700" mass="81312">MGHATFELFSIMMLSLVSSNLGCNYTRNTVITSDLFLEYTTVDGATYALTSNNTFQSEEYFRLVHNNGVMGYMPTNICNFPNIIKIDLSYNRIRYVGNISCLVNLEELYLTQNILTTIDNKTFSQLKKLLFLDISVNKIKHLDPFALAASNLNIQYLNASYNQLTSLDITNIIMSGPFCERDFSHNTIKNLTNVLDILLNVNVTYGPGMVYMSNNPFEKWPDFRKLGVQNLTMLGTLLEFGFDFRGSNFSCDCDMEPFLELAEEVIKKIWRDYFEVECASPPNLKGKLIPDLVTNKSLDQFVCTKDVEEGCPVECICVEQPSKSRFLVDCKGKDLSELPRYLPNTSFVYELNVCDNKITILDPRYYLEKVSVLNAANNSFQRIEDQAIEKLNNVKNLSLSYNTIYYLPKIIQYLPSQSIDLRNVVLFCDCDTFWVSDWLDVRHISSDSIFCNTEHHGRIEAIHLKDLLSHECQKLDLTSTIICISLATAIILFGLPSFLIYNFKYELMILFRRHDPSICEYDYDIYLSLDEENDTVCVWIRQVLLPYLQKFGYRIYLPLRDCLPGKIAEEEARDILRKTRCFLVILSESYLQQDGRPRTEIEWKYAWDMYFKDRHRKIVMINFDFLPTKLVQQRQIKAFVRVGKALDFGNRDGNHLDNVQRAIGSCKKRYTYDKNRKTLFNIRMLKSRNKVTFELPNSMA</sequence>
<keyword evidence="7 11" id="KW-1133">Transmembrane helix</keyword>
<dbReference type="GO" id="GO:0016020">
    <property type="term" value="C:membrane"/>
    <property type="evidence" value="ECO:0007669"/>
    <property type="project" value="UniProtKB-SubCell"/>
</dbReference>
<evidence type="ECO:0000256" key="1">
    <source>
        <dbReference type="ARBA" id="ARBA00004479"/>
    </source>
</evidence>
<keyword evidence="15" id="KW-1185">Reference proteome</keyword>
<accession>A0ABD3WIU1</accession>
<evidence type="ECO:0000256" key="8">
    <source>
        <dbReference type="ARBA" id="ARBA00023136"/>
    </source>
</evidence>
<keyword evidence="3" id="KW-0433">Leucine-rich repeat</keyword>
<evidence type="ECO:0000313" key="15">
    <source>
        <dbReference type="Proteomes" id="UP001634394"/>
    </source>
</evidence>
<dbReference type="InterPro" id="IPR003591">
    <property type="entry name" value="Leu-rich_rpt_typical-subtyp"/>
</dbReference>
<evidence type="ECO:0000256" key="12">
    <source>
        <dbReference type="SAM" id="SignalP"/>
    </source>
</evidence>
<evidence type="ECO:0000256" key="7">
    <source>
        <dbReference type="ARBA" id="ARBA00022989"/>
    </source>
</evidence>
<dbReference type="SUPFAM" id="SSF52058">
    <property type="entry name" value="L domain-like"/>
    <property type="match status" value="1"/>
</dbReference>
<dbReference type="Gene3D" id="3.40.50.10140">
    <property type="entry name" value="Toll/interleukin-1 receptor homology (TIR) domain"/>
    <property type="match status" value="1"/>
</dbReference>
<feature type="domain" description="TIR" evidence="13">
    <location>
        <begin position="521"/>
        <end position="646"/>
    </location>
</feature>
<dbReference type="InterPro" id="IPR032675">
    <property type="entry name" value="LRR_dom_sf"/>
</dbReference>
<dbReference type="Pfam" id="PF13676">
    <property type="entry name" value="TIR_2"/>
    <property type="match status" value="1"/>
</dbReference>
<gene>
    <name evidence="14" type="ORF">ACJMK2_036518</name>
</gene>
<feature type="chain" id="PRO_5044885666" description="TIR domain-containing protein" evidence="12">
    <location>
        <begin position="20"/>
        <end position="700"/>
    </location>
</feature>
<keyword evidence="10" id="KW-0325">Glycoprotein</keyword>